<keyword evidence="3" id="KW-1185">Reference proteome</keyword>
<sequence>MWVSGFVSLLAIAFPYLFPSIFPDGTLPYYMITISLGIAAGIFAYRAGSGWLITPAGIVALSPLLAMGAVWGALRTKSSSPV</sequence>
<evidence type="ECO:0000313" key="2">
    <source>
        <dbReference type="EMBL" id="WCZ39615.1"/>
    </source>
</evidence>
<accession>A0ABY7UP98</accession>
<keyword evidence="1" id="KW-1133">Transmembrane helix</keyword>
<reference evidence="2 3" key="1">
    <citation type="submission" date="2020-10" db="EMBL/GenBank/DDBJ databases">
        <title>Complete genome sequence of Corynebacterium jeddahense DSM 45997, type strain of Corynebacterium jeddahense.</title>
        <authorList>
            <person name="Busche T."/>
            <person name="Kalinowski J."/>
            <person name="Ruckert C."/>
        </authorList>
    </citation>
    <scope>NUCLEOTIDE SEQUENCE [LARGE SCALE GENOMIC DNA]</scope>
    <source>
        <strain evidence="2 3">DSM 45997</strain>
    </source>
</reference>
<protein>
    <submittedName>
        <fullName evidence="2">Uncharacterized protein</fullName>
    </submittedName>
</protein>
<name>A0ABY7UP98_9CORY</name>
<feature type="transmembrane region" description="Helical" evidence="1">
    <location>
        <begin position="29"/>
        <end position="45"/>
    </location>
</feature>
<dbReference type="EMBL" id="CP063194">
    <property type="protein sequence ID" value="WCZ39615.1"/>
    <property type="molecule type" value="Genomic_DNA"/>
</dbReference>
<gene>
    <name evidence="2" type="ORF">CJEDD_10225</name>
</gene>
<feature type="transmembrane region" description="Helical" evidence="1">
    <location>
        <begin position="52"/>
        <end position="74"/>
    </location>
</feature>
<proteinExistence type="predicted"/>
<organism evidence="2 3">
    <name type="scientific">Corynebacterium jeddahense</name>
    <dbReference type="NCBI Taxonomy" id="1414719"/>
    <lineage>
        <taxon>Bacteria</taxon>
        <taxon>Bacillati</taxon>
        <taxon>Actinomycetota</taxon>
        <taxon>Actinomycetes</taxon>
        <taxon>Mycobacteriales</taxon>
        <taxon>Corynebacteriaceae</taxon>
        <taxon>Corynebacterium</taxon>
    </lineage>
</organism>
<keyword evidence="1" id="KW-0472">Membrane</keyword>
<keyword evidence="1" id="KW-0812">Transmembrane</keyword>
<evidence type="ECO:0000313" key="3">
    <source>
        <dbReference type="Proteomes" id="UP001218071"/>
    </source>
</evidence>
<evidence type="ECO:0000256" key="1">
    <source>
        <dbReference type="SAM" id="Phobius"/>
    </source>
</evidence>
<dbReference type="Proteomes" id="UP001218071">
    <property type="component" value="Chromosome"/>
</dbReference>